<feature type="chain" id="PRO_5038972338" description="Lipoprotein" evidence="1">
    <location>
        <begin position="19"/>
        <end position="195"/>
    </location>
</feature>
<reference evidence="2" key="1">
    <citation type="submission" date="2020-08" db="EMBL/GenBank/DDBJ databases">
        <title>Genome public.</title>
        <authorList>
            <person name="Liu C."/>
            <person name="Sun Q."/>
        </authorList>
    </citation>
    <scope>NUCLEOTIDE SEQUENCE</scope>
    <source>
        <strain evidence="2">NSJ-68</strain>
    </source>
</reference>
<dbReference type="PROSITE" id="PS51257">
    <property type="entry name" value="PROKAR_LIPOPROTEIN"/>
    <property type="match status" value="1"/>
</dbReference>
<gene>
    <name evidence="2" type="ORF">H8S44_06285</name>
</gene>
<evidence type="ECO:0000256" key="1">
    <source>
        <dbReference type="SAM" id="SignalP"/>
    </source>
</evidence>
<organism evidence="2 3">
    <name type="scientific">Anaerosacchariphilus hominis</name>
    <dbReference type="NCBI Taxonomy" id="2763017"/>
    <lineage>
        <taxon>Bacteria</taxon>
        <taxon>Bacillati</taxon>
        <taxon>Bacillota</taxon>
        <taxon>Clostridia</taxon>
        <taxon>Lachnospirales</taxon>
        <taxon>Lachnospiraceae</taxon>
        <taxon>Anaerosacchariphilus</taxon>
    </lineage>
</organism>
<feature type="signal peptide" evidence="1">
    <location>
        <begin position="1"/>
        <end position="18"/>
    </location>
</feature>
<evidence type="ECO:0000313" key="2">
    <source>
        <dbReference type="EMBL" id="MBC5659375.1"/>
    </source>
</evidence>
<dbReference type="EMBL" id="JACOOR010000003">
    <property type="protein sequence ID" value="MBC5659375.1"/>
    <property type="molecule type" value="Genomic_DNA"/>
</dbReference>
<evidence type="ECO:0008006" key="4">
    <source>
        <dbReference type="Google" id="ProtNLM"/>
    </source>
</evidence>
<sequence>MRKLICICLLACGIFLLAGCGNSVPEGNAISVDKKGTITSTITESFDKDFYDADELKEEIDSELADYNKTFAKDHISLKKFEVKNGTAVLQMTFAGSDDYSSYNEEELFVGTVSEARAEGYDLSGELLDPNGAKTDFGSLEAGDEAKVLILETDDACQVLVPGEILAVSAGGNVTVTGKKQAAVESAGLSYIIYK</sequence>
<protein>
    <recommendedName>
        <fullName evidence="4">Lipoprotein</fullName>
    </recommendedName>
</protein>
<accession>A0A923LBZ4</accession>
<dbReference type="AlphaFoldDB" id="A0A923LBZ4"/>
<evidence type="ECO:0000313" key="3">
    <source>
        <dbReference type="Proteomes" id="UP000649345"/>
    </source>
</evidence>
<dbReference type="Proteomes" id="UP000649345">
    <property type="component" value="Unassembled WGS sequence"/>
</dbReference>
<keyword evidence="1" id="KW-0732">Signal</keyword>
<comment type="caution">
    <text evidence="2">The sequence shown here is derived from an EMBL/GenBank/DDBJ whole genome shotgun (WGS) entry which is preliminary data.</text>
</comment>
<proteinExistence type="predicted"/>
<dbReference type="RefSeq" id="WP_186871738.1">
    <property type="nucleotide sequence ID" value="NZ_JACOOR010000003.1"/>
</dbReference>
<name>A0A923LBZ4_9FIRM</name>
<keyword evidence="3" id="KW-1185">Reference proteome</keyword>